<comment type="caution">
    <text evidence="2">The sequence shown here is derived from an EMBL/GenBank/DDBJ whole genome shotgun (WGS) entry which is preliminary data.</text>
</comment>
<keyword evidence="1" id="KW-0472">Membrane</keyword>
<dbReference type="EMBL" id="ML993883">
    <property type="protein sequence ID" value="KAF2204134.1"/>
    <property type="molecule type" value="Genomic_DNA"/>
</dbReference>
<accession>A0A9P4JTI1</accession>
<keyword evidence="3" id="KW-1185">Reference proteome</keyword>
<feature type="transmembrane region" description="Helical" evidence="1">
    <location>
        <begin position="20"/>
        <end position="42"/>
    </location>
</feature>
<evidence type="ECO:0000313" key="2">
    <source>
        <dbReference type="EMBL" id="KAF2204134.1"/>
    </source>
</evidence>
<name>A0A9P4JTI1_9PLEO</name>
<sequence>MPVFWSMSWSALCFPAHKLFTVSASSSLTLQALISLFLKFWFPFLKKSFNY</sequence>
<keyword evidence="1" id="KW-0812">Transmembrane</keyword>
<dbReference type="AlphaFoldDB" id="A0A9P4JTI1"/>
<organism evidence="2 3">
    <name type="scientific">Delitschia confertaspora ATCC 74209</name>
    <dbReference type="NCBI Taxonomy" id="1513339"/>
    <lineage>
        <taxon>Eukaryota</taxon>
        <taxon>Fungi</taxon>
        <taxon>Dikarya</taxon>
        <taxon>Ascomycota</taxon>
        <taxon>Pezizomycotina</taxon>
        <taxon>Dothideomycetes</taxon>
        <taxon>Pleosporomycetidae</taxon>
        <taxon>Pleosporales</taxon>
        <taxon>Delitschiaceae</taxon>
        <taxon>Delitschia</taxon>
    </lineage>
</organism>
<evidence type="ECO:0000256" key="1">
    <source>
        <dbReference type="SAM" id="Phobius"/>
    </source>
</evidence>
<reference evidence="2" key="1">
    <citation type="journal article" date="2020" name="Stud. Mycol.">
        <title>101 Dothideomycetes genomes: a test case for predicting lifestyles and emergence of pathogens.</title>
        <authorList>
            <person name="Haridas S."/>
            <person name="Albert R."/>
            <person name="Binder M."/>
            <person name="Bloem J."/>
            <person name="Labutti K."/>
            <person name="Salamov A."/>
            <person name="Andreopoulos B."/>
            <person name="Baker S."/>
            <person name="Barry K."/>
            <person name="Bills G."/>
            <person name="Bluhm B."/>
            <person name="Cannon C."/>
            <person name="Castanera R."/>
            <person name="Culley D."/>
            <person name="Daum C."/>
            <person name="Ezra D."/>
            <person name="Gonzalez J."/>
            <person name="Henrissat B."/>
            <person name="Kuo A."/>
            <person name="Liang C."/>
            <person name="Lipzen A."/>
            <person name="Lutzoni F."/>
            <person name="Magnuson J."/>
            <person name="Mondo S."/>
            <person name="Nolan M."/>
            <person name="Ohm R."/>
            <person name="Pangilinan J."/>
            <person name="Park H.-J."/>
            <person name="Ramirez L."/>
            <person name="Alfaro M."/>
            <person name="Sun H."/>
            <person name="Tritt A."/>
            <person name="Yoshinaga Y."/>
            <person name="Zwiers L.-H."/>
            <person name="Turgeon B."/>
            <person name="Goodwin S."/>
            <person name="Spatafora J."/>
            <person name="Crous P."/>
            <person name="Grigoriev I."/>
        </authorList>
    </citation>
    <scope>NUCLEOTIDE SEQUENCE</scope>
    <source>
        <strain evidence="2">ATCC 74209</strain>
    </source>
</reference>
<evidence type="ECO:0000313" key="3">
    <source>
        <dbReference type="Proteomes" id="UP000799536"/>
    </source>
</evidence>
<gene>
    <name evidence="2" type="ORF">GQ43DRAFT_438212</name>
</gene>
<proteinExistence type="predicted"/>
<dbReference type="Proteomes" id="UP000799536">
    <property type="component" value="Unassembled WGS sequence"/>
</dbReference>
<keyword evidence="1" id="KW-1133">Transmembrane helix</keyword>
<protein>
    <submittedName>
        <fullName evidence="2">Uncharacterized protein</fullName>
    </submittedName>
</protein>